<dbReference type="InterPro" id="IPR053137">
    <property type="entry name" value="NLR-like"/>
</dbReference>
<dbReference type="PANTHER" id="PTHR46082">
    <property type="entry name" value="ATP/GTP-BINDING PROTEIN-RELATED"/>
    <property type="match status" value="1"/>
</dbReference>
<dbReference type="SUPFAM" id="SSF48452">
    <property type="entry name" value="TPR-like"/>
    <property type="match status" value="1"/>
</dbReference>
<evidence type="ECO:0000313" key="3">
    <source>
        <dbReference type="Proteomes" id="UP000664109"/>
    </source>
</evidence>
<feature type="region of interest" description="Disordered" evidence="1">
    <location>
        <begin position="105"/>
        <end position="125"/>
    </location>
</feature>
<keyword evidence="3" id="KW-1185">Reference proteome</keyword>
<gene>
    <name evidence="2" type="ORF">JE024_34875</name>
</gene>
<dbReference type="Pfam" id="PF13374">
    <property type="entry name" value="TPR_10"/>
    <property type="match status" value="1"/>
</dbReference>
<name>A0ABS2V2T4_9ACTN</name>
<accession>A0ABS2V2T4</accession>
<proteinExistence type="predicted"/>
<evidence type="ECO:0000256" key="1">
    <source>
        <dbReference type="SAM" id="MobiDB-lite"/>
    </source>
</evidence>
<dbReference type="Proteomes" id="UP000664109">
    <property type="component" value="Unassembled WGS sequence"/>
</dbReference>
<comment type="caution">
    <text evidence="2">The sequence shown here is derived from an EMBL/GenBank/DDBJ whole genome shotgun (WGS) entry which is preliminary data.</text>
</comment>
<dbReference type="Gene3D" id="3.40.50.300">
    <property type="entry name" value="P-loop containing nucleotide triphosphate hydrolases"/>
    <property type="match status" value="1"/>
</dbReference>
<evidence type="ECO:0008006" key="4">
    <source>
        <dbReference type="Google" id="ProtNLM"/>
    </source>
</evidence>
<dbReference type="InterPro" id="IPR011990">
    <property type="entry name" value="TPR-like_helical_dom_sf"/>
</dbReference>
<dbReference type="PANTHER" id="PTHR46082:SF6">
    <property type="entry name" value="AAA+ ATPASE DOMAIN-CONTAINING PROTEIN-RELATED"/>
    <property type="match status" value="1"/>
</dbReference>
<reference evidence="2 3" key="1">
    <citation type="journal article" date="2016" name="Arch. Microbiol.">
        <title>Streptomyces zhihengii sp. nov., isolated from rhizospheric soil of Psammosilene tunicoides.</title>
        <authorList>
            <person name="Huang M.J."/>
            <person name="Fei J.J."/>
            <person name="Salam N."/>
            <person name="Kim C.J."/>
            <person name="Hozzein W.N."/>
            <person name="Xiao M."/>
            <person name="Huang H.Q."/>
            <person name="Li W.J."/>
        </authorList>
    </citation>
    <scope>NUCLEOTIDE SEQUENCE [LARGE SCALE GENOMIC DNA]</scope>
    <source>
        <strain evidence="2 3">YIM T102</strain>
    </source>
</reference>
<sequence>MGNGPAAQDPRGAFAAELTRLRRQLPGLTDEALARRAGAVVLPSGSRVAVNARRLGEWTGGHAVPRRFEAVMAVVHAVAQAVGTAAPDRAATAHWQRLWRAARDERGAGDEAGSPRVGHARRPSSPVVRAPVVVGRPPGDAAALRRRDGIAARIDAGLADATVRRVLLTGAGGVGKSQLAAAAFHRGGRRARLLLWVPAGNRASVLQSYARAWRALPRLGAGGDADPHPGDGTPAGPYGTGGDDETQADLFLVWLRSTDVPWLIVLDDVDDLGEMAGLWPEGDAGRSLVTTRRRDAALLRPGVRVVTVGVFTADEAVGYLAERLAPHSPGGTVHHGEAMAALATALGCFPLALSQAAAFVIDTGTDLPSYLGLLGDERESLAGLLPSSSPADEHGGTVTGTLQLALTRAQSLAPPGTAAALLELISLLAPDGIPEAVLLGPAARAWTDGGRHAAGAANGTAPGAAGRHALLALRALHRLSLVTHREPGGTALVEAHSLVQRATRDGLPAARRAGACAAAADALEEVWSAPDCAPPTAALLHRCAESLLSHAGDRLWSDAGMHPLLRRLGPHLAGLGCHEAARATAQALAGRAELHLRPGHRDLLVLRAQLAQAEGDLGNTADAVRLLTRLRGEAVDGLGPLDPDTMSIRLHEARWRMESGLITDALADFVHLAAEARTVLPADDPLVTAAEEHTALCRGLSGDAVGARDAYAALARVLERGPGPLHPSTLRVLCDLSRWIGETGDVRTAVETYRRAVDGLDRVLGPLHHDTLIARHNLAYWHGTAGDLGLAIEQFTTAAQDASRALGAEHPTTLTYRANLAFWRGAAGETDVAVEHLGLLHRTAERVFGPDHPRSLRIRQQRAELLHRAGDHGTAVAGLAAVLTDMERVQGARHPRTLETARMLADWTAERAAAP</sequence>
<protein>
    <recommendedName>
        <fullName evidence="4">Tetratricopeptide repeat protein</fullName>
    </recommendedName>
</protein>
<organism evidence="2 3">
    <name type="scientific">Streptomyces zhihengii</name>
    <dbReference type="NCBI Taxonomy" id="1818004"/>
    <lineage>
        <taxon>Bacteria</taxon>
        <taxon>Bacillati</taxon>
        <taxon>Actinomycetota</taxon>
        <taxon>Actinomycetes</taxon>
        <taxon>Kitasatosporales</taxon>
        <taxon>Streptomycetaceae</taxon>
        <taxon>Streptomyces</taxon>
    </lineage>
</organism>
<dbReference type="InterPro" id="IPR027417">
    <property type="entry name" value="P-loop_NTPase"/>
</dbReference>
<dbReference type="SUPFAM" id="SSF52540">
    <property type="entry name" value="P-loop containing nucleoside triphosphate hydrolases"/>
    <property type="match status" value="1"/>
</dbReference>
<dbReference type="EMBL" id="JAFEJA010000002">
    <property type="protein sequence ID" value="MBM9623777.1"/>
    <property type="molecule type" value="Genomic_DNA"/>
</dbReference>
<evidence type="ECO:0000313" key="2">
    <source>
        <dbReference type="EMBL" id="MBM9623777.1"/>
    </source>
</evidence>
<dbReference type="Gene3D" id="1.25.40.10">
    <property type="entry name" value="Tetratricopeptide repeat domain"/>
    <property type="match status" value="1"/>
</dbReference>
<dbReference type="RefSeq" id="WP_205377862.1">
    <property type="nucleotide sequence ID" value="NZ_JAFEJA010000002.1"/>
</dbReference>